<name>A0A1B0CK55_LUTLO</name>
<evidence type="ECO:0000313" key="9">
    <source>
        <dbReference type="EnsemblMetazoa" id="LLOJ004992-PA"/>
    </source>
</evidence>
<dbReference type="InterPro" id="IPR013087">
    <property type="entry name" value="Znf_C2H2_type"/>
</dbReference>
<evidence type="ECO:0000259" key="8">
    <source>
        <dbReference type="PROSITE" id="PS50950"/>
    </source>
</evidence>
<reference evidence="9" key="1">
    <citation type="submission" date="2020-05" db="UniProtKB">
        <authorList>
            <consortium name="EnsemblMetazoa"/>
        </authorList>
    </citation>
    <scope>IDENTIFICATION</scope>
    <source>
        <strain evidence="9">Jacobina</strain>
    </source>
</reference>
<dbReference type="PROSITE" id="PS50950">
    <property type="entry name" value="ZF_THAP"/>
    <property type="match status" value="1"/>
</dbReference>
<dbReference type="SUPFAM" id="SSF57716">
    <property type="entry name" value="Glucocorticoid receptor-like (DNA-binding domain)"/>
    <property type="match status" value="1"/>
</dbReference>
<feature type="domain" description="C2H2-type" evidence="7">
    <location>
        <begin position="359"/>
        <end position="387"/>
    </location>
</feature>
<organism evidence="9 10">
    <name type="scientific">Lutzomyia longipalpis</name>
    <name type="common">Sand fly</name>
    <dbReference type="NCBI Taxonomy" id="7200"/>
    <lineage>
        <taxon>Eukaryota</taxon>
        <taxon>Metazoa</taxon>
        <taxon>Ecdysozoa</taxon>
        <taxon>Arthropoda</taxon>
        <taxon>Hexapoda</taxon>
        <taxon>Insecta</taxon>
        <taxon>Pterygota</taxon>
        <taxon>Neoptera</taxon>
        <taxon>Endopterygota</taxon>
        <taxon>Diptera</taxon>
        <taxon>Nematocera</taxon>
        <taxon>Psychodoidea</taxon>
        <taxon>Psychodidae</taxon>
        <taxon>Lutzomyia</taxon>
        <taxon>Lutzomyia</taxon>
    </lineage>
</organism>
<evidence type="ECO:0008006" key="11">
    <source>
        <dbReference type="Google" id="ProtNLM"/>
    </source>
</evidence>
<dbReference type="PROSITE" id="PS00028">
    <property type="entry name" value="ZINC_FINGER_C2H2_1"/>
    <property type="match status" value="2"/>
</dbReference>
<sequence>MPTRCCVLDCKSAQNEPKRQTFPFPLSHPKLMEKWIEALKFHQSQLTSGAVIVRRRICINHFTSDDLEKFHRLNGEISCIPLNSYKLKPDAVPSVFPGVPHPPIPNIAKQLSNEVPFYPNPDIYEENFNMEKDPIALSANDFYVCQICEATENLIDISGDDKSHFQDELEKLKGIENNKMDLLQYLCQECGNKLMEISILRSQYVITYRKLIAKITPLEESTTEIRVKEEAMEVATKEGTSGMDPTGEDEATDDISEMEYDDDDDGDLWEKMKKSKLKPDIFRKYPNMKCIVKAFDAANVCRIASLVKRAENSKNSRKYYSVKLKDRGFCCLKCDTILMNRHAVMMHKFSHDPQNTQNTKCNICNEEFCSPASTQRHIRVVHEKRKGLRVWLLRQEIHGTL</sequence>
<dbReference type="EMBL" id="AJWK01015759">
    <property type="status" value="NOT_ANNOTATED_CDS"/>
    <property type="molecule type" value="Genomic_DNA"/>
</dbReference>
<evidence type="ECO:0000256" key="6">
    <source>
        <dbReference type="PROSITE-ProRule" id="PRU00309"/>
    </source>
</evidence>
<dbReference type="GO" id="GO:0008270">
    <property type="term" value="F:zinc ion binding"/>
    <property type="evidence" value="ECO:0007669"/>
    <property type="project" value="UniProtKB-KW"/>
</dbReference>
<dbReference type="GO" id="GO:0003677">
    <property type="term" value="F:DNA binding"/>
    <property type="evidence" value="ECO:0007669"/>
    <property type="project" value="UniProtKB-UniRule"/>
</dbReference>
<keyword evidence="2 5" id="KW-0863">Zinc-finger</keyword>
<dbReference type="InterPro" id="IPR052224">
    <property type="entry name" value="THAP_domain_protein"/>
</dbReference>
<dbReference type="Pfam" id="PF05485">
    <property type="entry name" value="THAP"/>
    <property type="match status" value="1"/>
</dbReference>
<dbReference type="Gene3D" id="3.30.160.60">
    <property type="entry name" value="Classic Zinc Finger"/>
    <property type="match status" value="1"/>
</dbReference>
<protein>
    <recommendedName>
        <fullName evidence="11">THAP-type domain-containing protein</fullName>
    </recommendedName>
</protein>
<accession>A0A1B0CK55</accession>
<evidence type="ECO:0000256" key="2">
    <source>
        <dbReference type="ARBA" id="ARBA00022771"/>
    </source>
</evidence>
<evidence type="ECO:0000256" key="4">
    <source>
        <dbReference type="ARBA" id="ARBA00023125"/>
    </source>
</evidence>
<dbReference type="VEuPathDB" id="VectorBase:LLONM1_006423"/>
<dbReference type="InterPro" id="IPR006612">
    <property type="entry name" value="THAP_Znf"/>
</dbReference>
<dbReference type="AlphaFoldDB" id="A0A1B0CK55"/>
<dbReference type="SMART" id="SM00692">
    <property type="entry name" value="DM3"/>
    <property type="match status" value="1"/>
</dbReference>
<feature type="domain" description="THAP-type" evidence="8">
    <location>
        <begin position="1"/>
        <end position="96"/>
    </location>
</feature>
<dbReference type="PANTHER" id="PTHR46927">
    <property type="entry name" value="AGAP005574-PA"/>
    <property type="match status" value="1"/>
</dbReference>
<dbReference type="PROSITE" id="PS50157">
    <property type="entry name" value="ZINC_FINGER_C2H2_2"/>
    <property type="match status" value="1"/>
</dbReference>
<dbReference type="SMART" id="SM00980">
    <property type="entry name" value="THAP"/>
    <property type="match status" value="1"/>
</dbReference>
<evidence type="ECO:0000313" key="10">
    <source>
        <dbReference type="Proteomes" id="UP000092461"/>
    </source>
</evidence>
<evidence type="ECO:0000259" key="7">
    <source>
        <dbReference type="PROSITE" id="PS50157"/>
    </source>
</evidence>
<evidence type="ECO:0000256" key="5">
    <source>
        <dbReference type="PROSITE-ProRule" id="PRU00042"/>
    </source>
</evidence>
<proteinExistence type="predicted"/>
<keyword evidence="3" id="KW-0862">Zinc</keyword>
<dbReference type="PANTHER" id="PTHR46927:SF3">
    <property type="entry name" value="THAP-TYPE DOMAIN-CONTAINING PROTEIN"/>
    <property type="match status" value="1"/>
</dbReference>
<keyword evidence="4 6" id="KW-0238">DNA-binding</keyword>
<keyword evidence="1" id="KW-0479">Metal-binding</keyword>
<evidence type="ECO:0000256" key="1">
    <source>
        <dbReference type="ARBA" id="ARBA00022723"/>
    </source>
</evidence>
<dbReference type="EnsemblMetazoa" id="LLOJ004992-RA">
    <property type="protein sequence ID" value="LLOJ004992-PA"/>
    <property type="gene ID" value="LLOJ004992"/>
</dbReference>
<dbReference type="VEuPathDB" id="VectorBase:LLOJ004992"/>
<evidence type="ECO:0000256" key="3">
    <source>
        <dbReference type="ARBA" id="ARBA00022833"/>
    </source>
</evidence>
<dbReference type="SMART" id="SM00355">
    <property type="entry name" value="ZnF_C2H2"/>
    <property type="match status" value="2"/>
</dbReference>
<keyword evidence="10" id="KW-1185">Reference proteome</keyword>
<dbReference type="Proteomes" id="UP000092461">
    <property type="component" value="Unassembled WGS sequence"/>
</dbReference>